<proteinExistence type="predicted"/>
<dbReference type="Pfam" id="PF00069">
    <property type="entry name" value="Pkinase"/>
    <property type="match status" value="1"/>
</dbReference>
<dbReference type="Gene3D" id="3.30.200.20">
    <property type="entry name" value="Phosphorylase Kinase, domain 1"/>
    <property type="match status" value="1"/>
</dbReference>
<evidence type="ECO:0000313" key="4">
    <source>
        <dbReference type="Proteomes" id="UP000295662"/>
    </source>
</evidence>
<dbReference type="InterPro" id="IPR050167">
    <property type="entry name" value="Ser_Thr_protein_kinase"/>
</dbReference>
<dbReference type="AlphaFoldDB" id="A0A4R7RZY3"/>
<dbReference type="PROSITE" id="PS00108">
    <property type="entry name" value="PROTEIN_KINASE_ST"/>
    <property type="match status" value="1"/>
</dbReference>
<dbReference type="PROSITE" id="PS50011">
    <property type="entry name" value="PROTEIN_KINASE_DOM"/>
    <property type="match status" value="1"/>
</dbReference>
<comment type="caution">
    <text evidence="3">The sequence shown here is derived from an EMBL/GenBank/DDBJ whole genome shotgun (WGS) entry which is preliminary data.</text>
</comment>
<feature type="compositionally biased region" description="Low complexity" evidence="1">
    <location>
        <begin position="204"/>
        <end position="214"/>
    </location>
</feature>
<dbReference type="InterPro" id="IPR008271">
    <property type="entry name" value="Ser/Thr_kinase_AS"/>
</dbReference>
<keyword evidence="4" id="KW-1185">Reference proteome</keyword>
<dbReference type="GO" id="GO:0005524">
    <property type="term" value="F:ATP binding"/>
    <property type="evidence" value="ECO:0007669"/>
    <property type="project" value="InterPro"/>
</dbReference>
<accession>A0A4R7RZY3</accession>
<sequence length="837" mass="91650">MNIKAEYTNLAKALSEQQGTAVTSKQTGQGIRTHIPDKQQVTRAAQTHIIQCFTSKKLAARGITVANVISREGMKATLGKAGVLANIKDGLTRLKYRLSHSNQKASSELGNSHRVLIRLAGQYHTLATNPTPQNKSAREQLLEKLDTKLKDLQGSLDMSNSPAERRKYVDVRLMKDYITEEKRLLHNEVHQDGLEIPQAPPNPLQNQPLNPQGNQGEGIQFKANGLTRGDFQNTRDTLKPTGNNTENRVQENLEQAPEVPEGSGPSEYKPKAPLKFTVATKGDTLEQVKKNLTEPVKGTVVKDGFSSASNIVGKNSLKDLEVALAHSTQPKPRGESKPINDPSIKDLSGFSFQSQEYGQLRDQMKAAVKNEPSAQPTVVIGKSLGQLLIQEMNNLGEQDKKNFMLALTTTRSAAWMDDILQDVGNAFPERFRDQFTSLTLPSNKQMKEILEAAFDELLTALPNTSEQNGNLIILNGVQYQFEAQLGEGGLGIVSTYRKVPNQIGVEPEVIAIKKSKDDDLGFDQLAKEVRNHAQVGEHPNVPTFRGAVRSPNGELFIAMDLAPRGDMMKLAGKIQDAVSSGLISQTTANVIRLTLMQDVIKGLHHLQEQVGMVHVDLKMQNFFIQNDGVAQIGDFGISQTSLDSTVEDTKLDADYNKAPEILIQGGRQKTREGAIVNTPENKPFREAEVSENLIKLNEKVDVFALGTAVYELFSGQSFLGDLAGGHDWYREYMALREYGLDPSRTVSTLGTDGKGNVMGTDGKSNVMGTGATALDRVLNAMLSPDPEKRPSMSELMNYSLFKQTGVGEVGVRDLIKLLTTPGVDPQDLKQANANLGL</sequence>
<keyword evidence="3" id="KW-0723">Serine/threonine-protein kinase</keyword>
<evidence type="ECO:0000259" key="2">
    <source>
        <dbReference type="PROSITE" id="PS50011"/>
    </source>
</evidence>
<dbReference type="SUPFAM" id="SSF56112">
    <property type="entry name" value="Protein kinase-like (PK-like)"/>
    <property type="match status" value="1"/>
</dbReference>
<name>A0A4R7RZY3_9BACT</name>
<evidence type="ECO:0000256" key="1">
    <source>
        <dbReference type="SAM" id="MobiDB-lite"/>
    </source>
</evidence>
<keyword evidence="3" id="KW-0418">Kinase</keyword>
<dbReference type="InterPro" id="IPR000719">
    <property type="entry name" value="Prot_kinase_dom"/>
</dbReference>
<dbReference type="GO" id="GO:0007165">
    <property type="term" value="P:signal transduction"/>
    <property type="evidence" value="ECO:0007669"/>
    <property type="project" value="TreeGrafter"/>
</dbReference>
<dbReference type="Proteomes" id="UP000295662">
    <property type="component" value="Unassembled WGS sequence"/>
</dbReference>
<evidence type="ECO:0000313" key="3">
    <source>
        <dbReference type="EMBL" id="TDU70726.1"/>
    </source>
</evidence>
<reference evidence="3 4" key="1">
    <citation type="submission" date="2019-03" db="EMBL/GenBank/DDBJ databases">
        <title>Genomic Encyclopedia of Archaeal and Bacterial Type Strains, Phase II (KMG-II): from individual species to whole genera.</title>
        <authorList>
            <person name="Goeker M."/>
        </authorList>
    </citation>
    <scope>NUCLEOTIDE SEQUENCE [LARGE SCALE GENOMIC DNA]</scope>
    <source>
        <strain evidence="3 4">ATCC 25309</strain>
    </source>
</reference>
<organism evidence="3 4">
    <name type="scientific">Prosthecobacter fusiformis</name>
    <dbReference type="NCBI Taxonomy" id="48464"/>
    <lineage>
        <taxon>Bacteria</taxon>
        <taxon>Pseudomonadati</taxon>
        <taxon>Verrucomicrobiota</taxon>
        <taxon>Verrucomicrobiia</taxon>
        <taxon>Verrucomicrobiales</taxon>
        <taxon>Verrucomicrobiaceae</taxon>
        <taxon>Prosthecobacter</taxon>
    </lineage>
</organism>
<dbReference type="OrthoDB" id="174452at2"/>
<feature type="compositionally biased region" description="Polar residues" evidence="1">
    <location>
        <begin position="230"/>
        <end position="253"/>
    </location>
</feature>
<dbReference type="EMBL" id="SOCA01000004">
    <property type="protein sequence ID" value="TDU70726.1"/>
    <property type="molecule type" value="Genomic_DNA"/>
</dbReference>
<dbReference type="GO" id="GO:0004674">
    <property type="term" value="F:protein serine/threonine kinase activity"/>
    <property type="evidence" value="ECO:0007669"/>
    <property type="project" value="UniProtKB-KW"/>
</dbReference>
<feature type="domain" description="Protein kinase" evidence="2">
    <location>
        <begin position="479"/>
        <end position="801"/>
    </location>
</feature>
<dbReference type="Gene3D" id="1.10.510.10">
    <property type="entry name" value="Transferase(Phosphotransferase) domain 1"/>
    <property type="match status" value="1"/>
</dbReference>
<dbReference type="PANTHER" id="PTHR23257">
    <property type="entry name" value="SERINE-THREONINE PROTEIN KINASE"/>
    <property type="match status" value="1"/>
</dbReference>
<protein>
    <submittedName>
        <fullName evidence="3">Serine/threonine protein kinase</fullName>
    </submittedName>
</protein>
<feature type="region of interest" description="Disordered" evidence="1">
    <location>
        <begin position="194"/>
        <end position="271"/>
    </location>
</feature>
<dbReference type="InterPro" id="IPR011009">
    <property type="entry name" value="Kinase-like_dom_sf"/>
</dbReference>
<dbReference type="GO" id="GO:0005737">
    <property type="term" value="C:cytoplasm"/>
    <property type="evidence" value="ECO:0007669"/>
    <property type="project" value="TreeGrafter"/>
</dbReference>
<dbReference type="RefSeq" id="WP_133795821.1">
    <property type="nucleotide sequence ID" value="NZ_SOCA01000004.1"/>
</dbReference>
<dbReference type="SMART" id="SM00220">
    <property type="entry name" value="S_TKc"/>
    <property type="match status" value="1"/>
</dbReference>
<gene>
    <name evidence="3" type="ORF">EI77_02774</name>
</gene>
<keyword evidence="3" id="KW-0808">Transferase</keyword>